<name>A0ABD2QHU0_9PLAT</name>
<protein>
    <submittedName>
        <fullName evidence="2">Uncharacterized protein</fullName>
    </submittedName>
</protein>
<reference evidence="2 3" key="1">
    <citation type="submission" date="2024-11" db="EMBL/GenBank/DDBJ databases">
        <title>Adaptive evolution of stress response genes in parasites aligns with host niche diversity.</title>
        <authorList>
            <person name="Hahn C."/>
            <person name="Resl P."/>
        </authorList>
    </citation>
    <scope>NUCLEOTIDE SEQUENCE [LARGE SCALE GENOMIC DNA]</scope>
    <source>
        <strain evidence="2">EGGRZ-B1_66</strain>
        <tissue evidence="2">Body</tissue>
    </source>
</reference>
<evidence type="ECO:0000256" key="1">
    <source>
        <dbReference type="SAM" id="MobiDB-lite"/>
    </source>
</evidence>
<dbReference type="AlphaFoldDB" id="A0ABD2QHU0"/>
<evidence type="ECO:0000313" key="3">
    <source>
        <dbReference type="Proteomes" id="UP001626550"/>
    </source>
</evidence>
<accession>A0ABD2QHU0</accession>
<dbReference type="EMBL" id="JBJKFK010000305">
    <property type="protein sequence ID" value="KAL3317961.1"/>
    <property type="molecule type" value="Genomic_DNA"/>
</dbReference>
<keyword evidence="3" id="KW-1185">Reference proteome</keyword>
<proteinExistence type="predicted"/>
<comment type="caution">
    <text evidence="2">The sequence shown here is derived from an EMBL/GenBank/DDBJ whole genome shotgun (WGS) entry which is preliminary data.</text>
</comment>
<evidence type="ECO:0000313" key="2">
    <source>
        <dbReference type="EMBL" id="KAL3317961.1"/>
    </source>
</evidence>
<sequence length="160" mass="17365">MLFSPRELSCISTQTKPNSVETDSDCENAIVQVDPSSSPTSTCSSPTLLSQSVYSDSLFMYQANDSGTDLASPESGVDIVTRKETASCAVQTEPPEKPLRLKKPASNHSAELRMKKTQAIQKESSISYLPVICRESTKKFSRSVNDLRSGSAKILPSSQK</sequence>
<dbReference type="Proteomes" id="UP001626550">
    <property type="component" value="Unassembled WGS sequence"/>
</dbReference>
<organism evidence="2 3">
    <name type="scientific">Cichlidogyrus casuarinus</name>
    <dbReference type="NCBI Taxonomy" id="1844966"/>
    <lineage>
        <taxon>Eukaryota</taxon>
        <taxon>Metazoa</taxon>
        <taxon>Spiralia</taxon>
        <taxon>Lophotrochozoa</taxon>
        <taxon>Platyhelminthes</taxon>
        <taxon>Monogenea</taxon>
        <taxon>Monopisthocotylea</taxon>
        <taxon>Dactylogyridea</taxon>
        <taxon>Ancyrocephalidae</taxon>
        <taxon>Cichlidogyrus</taxon>
    </lineage>
</organism>
<feature type="region of interest" description="Disordered" evidence="1">
    <location>
        <begin position="89"/>
        <end position="117"/>
    </location>
</feature>
<gene>
    <name evidence="2" type="ORF">Ciccas_003379</name>
</gene>